<reference key="2">
    <citation type="submission" date="2011-10" db="EMBL/GenBank/DDBJ databases">
        <title>The genome and transcriptome sequence of Clonorchis sinensis provide insights into the carcinogenic liver fluke.</title>
        <authorList>
            <person name="Wang X."/>
            <person name="Huang Y."/>
            <person name="Chen W."/>
            <person name="Liu H."/>
            <person name="Guo L."/>
            <person name="Chen Y."/>
            <person name="Luo F."/>
            <person name="Zhou W."/>
            <person name="Sun J."/>
            <person name="Mao Q."/>
            <person name="Liang P."/>
            <person name="Zhou C."/>
            <person name="Tian Y."/>
            <person name="Men J."/>
            <person name="Lv X."/>
            <person name="Huang L."/>
            <person name="Zhou J."/>
            <person name="Hu Y."/>
            <person name="Li R."/>
            <person name="Zhang F."/>
            <person name="Lei H."/>
            <person name="Li X."/>
            <person name="Hu X."/>
            <person name="Liang C."/>
            <person name="Xu J."/>
            <person name="Wu Z."/>
            <person name="Yu X."/>
        </authorList>
    </citation>
    <scope>NUCLEOTIDE SEQUENCE</scope>
    <source>
        <strain>Henan</strain>
    </source>
</reference>
<evidence type="ECO:0000313" key="3">
    <source>
        <dbReference type="Proteomes" id="UP000008909"/>
    </source>
</evidence>
<dbReference type="InterPro" id="IPR053164">
    <property type="entry name" value="IS1016-like_transposase"/>
</dbReference>
<dbReference type="PANTHER" id="PTHR47163">
    <property type="entry name" value="DDE_TNP_IS1595 DOMAIN-CONTAINING PROTEIN"/>
    <property type="match status" value="1"/>
</dbReference>
<dbReference type="EMBL" id="DF143098">
    <property type="protein sequence ID" value="GAA50963.1"/>
    <property type="molecule type" value="Genomic_DNA"/>
</dbReference>
<protein>
    <recommendedName>
        <fullName evidence="1">ISXO2-like transposase domain-containing protein</fullName>
    </recommendedName>
</protein>
<accession>G7YDC9</accession>
<evidence type="ECO:0000313" key="2">
    <source>
        <dbReference type="EMBL" id="GAA50963.1"/>
    </source>
</evidence>
<dbReference type="PANTHER" id="PTHR47163:SF3">
    <property type="entry name" value="PROTEIN CBG18017"/>
    <property type="match status" value="1"/>
</dbReference>
<proteinExistence type="predicted"/>
<gene>
    <name evidence="2" type="ORF">CLF_105314</name>
</gene>
<keyword evidence="3" id="KW-1185">Reference proteome</keyword>
<sequence>MYAVPDRTAVTLMDTIQACIAPGSIIISDIWASYEGIETMIDMNHTHQTVNHTENFVDPTTGAPTQTIESVWHVCKMQNKLQCGTHRSLVDSYLCKFVRRQRYRKTDLFLQLINDMSQFH</sequence>
<reference evidence="2" key="1">
    <citation type="journal article" date="2011" name="Genome Biol.">
        <title>The draft genome of the carcinogenic human liver fluke Clonorchis sinensis.</title>
        <authorList>
            <person name="Wang X."/>
            <person name="Chen W."/>
            <person name="Huang Y."/>
            <person name="Sun J."/>
            <person name="Men J."/>
            <person name="Liu H."/>
            <person name="Luo F."/>
            <person name="Guo L."/>
            <person name="Lv X."/>
            <person name="Deng C."/>
            <person name="Zhou C."/>
            <person name="Fan Y."/>
            <person name="Li X."/>
            <person name="Huang L."/>
            <person name="Hu Y."/>
            <person name="Liang C."/>
            <person name="Hu X."/>
            <person name="Xu J."/>
            <person name="Yu X."/>
        </authorList>
    </citation>
    <scope>NUCLEOTIDE SEQUENCE [LARGE SCALE GENOMIC DNA]</scope>
    <source>
        <strain evidence="2">Henan</strain>
    </source>
</reference>
<name>G7YDC9_CLOSI</name>
<organism evidence="2 3">
    <name type="scientific">Clonorchis sinensis</name>
    <name type="common">Chinese liver fluke</name>
    <dbReference type="NCBI Taxonomy" id="79923"/>
    <lineage>
        <taxon>Eukaryota</taxon>
        <taxon>Metazoa</taxon>
        <taxon>Spiralia</taxon>
        <taxon>Lophotrochozoa</taxon>
        <taxon>Platyhelminthes</taxon>
        <taxon>Trematoda</taxon>
        <taxon>Digenea</taxon>
        <taxon>Opisthorchiida</taxon>
        <taxon>Opisthorchiata</taxon>
        <taxon>Opisthorchiidae</taxon>
        <taxon>Clonorchis</taxon>
    </lineage>
</organism>
<feature type="domain" description="ISXO2-like transposase" evidence="1">
    <location>
        <begin position="3"/>
        <end position="105"/>
    </location>
</feature>
<dbReference type="Proteomes" id="UP000008909">
    <property type="component" value="Unassembled WGS sequence"/>
</dbReference>
<feature type="non-terminal residue" evidence="2">
    <location>
        <position position="120"/>
    </location>
</feature>
<dbReference type="AlphaFoldDB" id="G7YDC9"/>
<dbReference type="InterPro" id="IPR024445">
    <property type="entry name" value="Tnp_ISXO2-like"/>
</dbReference>
<dbReference type="Pfam" id="PF12762">
    <property type="entry name" value="DDE_Tnp_IS1595"/>
    <property type="match status" value="1"/>
</dbReference>
<evidence type="ECO:0000259" key="1">
    <source>
        <dbReference type="Pfam" id="PF12762"/>
    </source>
</evidence>